<evidence type="ECO:0000313" key="3">
    <source>
        <dbReference type="Proteomes" id="UP000076715"/>
    </source>
</evidence>
<dbReference type="OrthoDB" id="9799612at2"/>
<feature type="domain" description="AB hydrolase-1" evidence="1">
    <location>
        <begin position="24"/>
        <end position="139"/>
    </location>
</feature>
<dbReference type="InterPro" id="IPR029058">
    <property type="entry name" value="AB_hydrolase_fold"/>
</dbReference>
<accession>A0A162XNW0</accession>
<keyword evidence="3" id="KW-1185">Reference proteome</keyword>
<dbReference type="EMBL" id="LQRT01000046">
    <property type="protein sequence ID" value="KZS38718.1"/>
    <property type="molecule type" value="Genomic_DNA"/>
</dbReference>
<sequence>MNTSIEINGLSIFYRESGQQNQETILFLHGNPSSSHMYKSLMTILEDKYHVIAPDYPGFGFSDRPTIEEFEYSFDNISQIIEQFIDKLKLKNFYLFVQDYGGPVGFRIATRRPELIKGLIIQNANVYKEGFGEWAIEIGTYVQNNDIEGLNTYKKHLTSLEGIKEQYITGAKDTNLIDPSSYFLDYAFLNRPGVKEIFLTLFDNYGTNFEKYEEWQNYLRTYQPPTLVVWGENDKFFSRPGGEAYAKDLNDVTLHFFDGGHFMLEEYKSEVAILIDTFIQKQIN</sequence>
<dbReference type="SUPFAM" id="SSF53474">
    <property type="entry name" value="alpha/beta-Hydrolases"/>
    <property type="match status" value="1"/>
</dbReference>
<organism evidence="2 3">
    <name type="scientific">Aquimarina aggregata</name>
    <dbReference type="NCBI Taxonomy" id="1642818"/>
    <lineage>
        <taxon>Bacteria</taxon>
        <taxon>Pseudomonadati</taxon>
        <taxon>Bacteroidota</taxon>
        <taxon>Flavobacteriia</taxon>
        <taxon>Flavobacteriales</taxon>
        <taxon>Flavobacteriaceae</taxon>
        <taxon>Aquimarina</taxon>
    </lineage>
</organism>
<dbReference type="Gene3D" id="3.40.50.1820">
    <property type="entry name" value="alpha/beta hydrolase"/>
    <property type="match status" value="1"/>
</dbReference>
<gene>
    <name evidence="2" type="ORF">AWE51_14105</name>
</gene>
<dbReference type="GO" id="GO:0004301">
    <property type="term" value="F:epoxide hydrolase activity"/>
    <property type="evidence" value="ECO:0007669"/>
    <property type="project" value="TreeGrafter"/>
</dbReference>
<dbReference type="InterPro" id="IPR000073">
    <property type="entry name" value="AB_hydrolase_1"/>
</dbReference>
<name>A0A162XNW0_9FLAO</name>
<dbReference type="PRINTS" id="PR00111">
    <property type="entry name" value="ABHYDROLASE"/>
</dbReference>
<dbReference type="Pfam" id="PF00561">
    <property type="entry name" value="Abhydrolase_1"/>
    <property type="match status" value="2"/>
</dbReference>
<reference evidence="2 3" key="1">
    <citation type="submission" date="2016-01" db="EMBL/GenBank/DDBJ databases">
        <title>The draft genome sequence of Aquimarina sp. RZW4-3-2.</title>
        <authorList>
            <person name="Wang Y."/>
        </authorList>
    </citation>
    <scope>NUCLEOTIDE SEQUENCE [LARGE SCALE GENOMIC DNA]</scope>
    <source>
        <strain evidence="2 3">RZW4-3-2</strain>
    </source>
</reference>
<proteinExistence type="predicted"/>
<comment type="caution">
    <text evidence="2">The sequence shown here is derived from an EMBL/GenBank/DDBJ whole genome shotgun (WGS) entry which is preliminary data.</text>
</comment>
<dbReference type="RefSeq" id="WP_066318368.1">
    <property type="nucleotide sequence ID" value="NZ_LQRT01000046.1"/>
</dbReference>
<evidence type="ECO:0000259" key="1">
    <source>
        <dbReference type="Pfam" id="PF00561"/>
    </source>
</evidence>
<dbReference type="InterPro" id="IPR051340">
    <property type="entry name" value="Haloalkane_dehalogenase"/>
</dbReference>
<evidence type="ECO:0000313" key="2">
    <source>
        <dbReference type="EMBL" id="KZS38718.1"/>
    </source>
</evidence>
<dbReference type="PANTHER" id="PTHR42977">
    <property type="entry name" value="HYDROLASE-RELATED"/>
    <property type="match status" value="1"/>
</dbReference>
<feature type="domain" description="AB hydrolase-1" evidence="1">
    <location>
        <begin position="199"/>
        <end position="266"/>
    </location>
</feature>
<protein>
    <recommendedName>
        <fullName evidence="1">AB hydrolase-1 domain-containing protein</fullName>
    </recommendedName>
</protein>
<dbReference type="AlphaFoldDB" id="A0A162XNW0"/>
<dbReference type="PANTHER" id="PTHR42977:SF1">
    <property type="entry name" value="BLR6576 PROTEIN"/>
    <property type="match status" value="1"/>
</dbReference>
<dbReference type="STRING" id="1642818.AWE51_14105"/>
<dbReference type="Proteomes" id="UP000076715">
    <property type="component" value="Unassembled WGS sequence"/>
</dbReference>